<dbReference type="InterPro" id="IPR050330">
    <property type="entry name" value="Bact_OuterMem_StrucFunc"/>
</dbReference>
<dbReference type="EMBL" id="CP001698">
    <property type="protein sequence ID" value="ADN02234.1"/>
    <property type="molecule type" value="Genomic_DNA"/>
</dbReference>
<dbReference type="RefSeq" id="WP_013314075.1">
    <property type="nucleotide sequence ID" value="NC_014484.1"/>
</dbReference>
<dbReference type="Pfam" id="PF00691">
    <property type="entry name" value="OmpA"/>
    <property type="match status" value="1"/>
</dbReference>
<dbReference type="HOGENOM" id="CLU_045523_1_0_12"/>
<dbReference type="eggNOG" id="COG2885">
    <property type="taxonomic scope" value="Bacteria"/>
</dbReference>
<evidence type="ECO:0000256" key="2">
    <source>
        <dbReference type="ARBA" id="ARBA00023136"/>
    </source>
</evidence>
<accession>E0RTK3</accession>
<gene>
    <name evidence="6" type="ordered locus">STHERM_c12930</name>
</gene>
<organism evidence="6 7">
    <name type="scientific">Winmispira thermophila (strain ATCC 49972 / DSM 6192 / RI 19.B1)</name>
    <name type="common">Spirochaeta thermophila</name>
    <dbReference type="NCBI Taxonomy" id="665571"/>
    <lineage>
        <taxon>Bacteria</taxon>
        <taxon>Pseudomonadati</taxon>
        <taxon>Spirochaetota</taxon>
        <taxon>Spirochaetia</taxon>
        <taxon>Winmispirales</taxon>
        <taxon>Winmispiraceae</taxon>
        <taxon>Winmispira</taxon>
    </lineage>
</organism>
<dbReference type="PANTHER" id="PTHR30329">
    <property type="entry name" value="STATOR ELEMENT OF FLAGELLAR MOTOR COMPLEX"/>
    <property type="match status" value="1"/>
</dbReference>
<evidence type="ECO:0000256" key="1">
    <source>
        <dbReference type="ARBA" id="ARBA00004442"/>
    </source>
</evidence>
<name>E0RTK3_WINT6</name>
<reference key="1">
    <citation type="submission" date="2009-08" db="EMBL/GenBank/DDBJ databases">
        <title>The genome sequence of Spirochaeta thermophila DSM6192.</title>
        <authorList>
            <person name="Angelov A."/>
            <person name="Mientus M."/>
            <person name="Wittenberg S."/>
            <person name="Lehmann R."/>
            <person name="Liesegang H."/>
            <person name="Daniel R."/>
            <person name="Liebl W."/>
        </authorList>
    </citation>
    <scope>NUCLEOTIDE SEQUENCE</scope>
    <source>
        <strain>DSM 6192</strain>
    </source>
</reference>
<dbReference type="PRINTS" id="PR01021">
    <property type="entry name" value="OMPADOMAIN"/>
</dbReference>
<dbReference type="GO" id="GO:0009279">
    <property type="term" value="C:cell outer membrane"/>
    <property type="evidence" value="ECO:0007669"/>
    <property type="project" value="UniProtKB-SubCell"/>
</dbReference>
<reference evidence="6 7" key="2">
    <citation type="journal article" date="2010" name="J. Bacteriol.">
        <title>Genome sequence of the polysaccharide-degrading, thermophilic anaerobe Spirochaeta thermophila DSM 6192.</title>
        <authorList>
            <person name="Angelov A."/>
            <person name="Liebl S."/>
            <person name="Ballschmiter M."/>
            <person name="Bomeke M."/>
            <person name="Lehmann R."/>
            <person name="Liesegang H."/>
            <person name="Daniel R."/>
            <person name="Liebl W."/>
        </authorList>
    </citation>
    <scope>NUCLEOTIDE SEQUENCE [LARGE SCALE GENOMIC DNA]</scope>
    <source>
        <strain evidence="7">ATCC 49972 / DSM 6192 / RI 19.B1</strain>
    </source>
</reference>
<evidence type="ECO:0000256" key="4">
    <source>
        <dbReference type="PROSITE-ProRule" id="PRU00473"/>
    </source>
</evidence>
<dbReference type="CDD" id="cd07185">
    <property type="entry name" value="OmpA_C-like"/>
    <property type="match status" value="1"/>
</dbReference>
<keyword evidence="3" id="KW-0998">Cell outer membrane</keyword>
<dbReference type="PaxDb" id="665571-STHERM_c12930"/>
<evidence type="ECO:0000313" key="7">
    <source>
        <dbReference type="Proteomes" id="UP000001296"/>
    </source>
</evidence>
<protein>
    <recommendedName>
        <fullName evidence="5">OmpA-like domain-containing protein</fullName>
    </recommendedName>
</protein>
<comment type="subcellular location">
    <subcellularLocation>
        <location evidence="1">Cell outer membrane</location>
    </subcellularLocation>
</comment>
<dbReference type="InterPro" id="IPR006664">
    <property type="entry name" value="OMP_bac"/>
</dbReference>
<dbReference type="SUPFAM" id="SSF103088">
    <property type="entry name" value="OmpA-like"/>
    <property type="match status" value="1"/>
</dbReference>
<dbReference type="Proteomes" id="UP000001296">
    <property type="component" value="Chromosome"/>
</dbReference>
<dbReference type="AlphaFoldDB" id="E0RTK3"/>
<proteinExistence type="predicted"/>
<feature type="domain" description="OmpA-like" evidence="5">
    <location>
        <begin position="278"/>
        <end position="395"/>
    </location>
</feature>
<dbReference type="KEGG" id="sta:STHERM_c12930"/>
<sequence length="395" mass="45384">MQRLTVALYLGIIAGSLLGLEFRYKLEPGEAYRVISRVSEKVRYGQIEYANTFLNRIAIEVTKREGERVFCEARFVTAAQVGIGWDVYSMEREYESRYWLSPSGKVEIAPEYVMPVVRDVPLFPEEDVQPGDSWVAQGEEVHDFEELGLTRPFRFPILVRYTYEGEVDWKGRRLHLLKVEYPVFHEPSVPDPSPMAPVRIHGYSRQRHYWDAERGMLVYYEEEFAFVLTLKTGDVYEFTGTADAEVVWASPLDREKVREEVEAAIEDLQIPDAEVETSEEGVTIRLENIQFPPDSALLLPEEQEKLRKIAQILSRYPERDLLVEGHTALAGTPEGRLALSIERAKAVADFLMKLGVRRPEQIVIRGYGATRPIADNTTEEGRSRNRRVEITILEN</sequence>
<dbReference type="PANTHER" id="PTHR30329:SF21">
    <property type="entry name" value="LIPOPROTEIN YIAD-RELATED"/>
    <property type="match status" value="1"/>
</dbReference>
<dbReference type="PROSITE" id="PS51123">
    <property type="entry name" value="OMPA_2"/>
    <property type="match status" value="1"/>
</dbReference>
<dbReference type="InterPro" id="IPR006665">
    <property type="entry name" value="OmpA-like"/>
</dbReference>
<evidence type="ECO:0000259" key="5">
    <source>
        <dbReference type="PROSITE" id="PS51123"/>
    </source>
</evidence>
<dbReference type="InterPro" id="IPR036737">
    <property type="entry name" value="OmpA-like_sf"/>
</dbReference>
<keyword evidence="2 4" id="KW-0472">Membrane</keyword>
<evidence type="ECO:0000256" key="3">
    <source>
        <dbReference type="ARBA" id="ARBA00023237"/>
    </source>
</evidence>
<evidence type="ECO:0000313" key="6">
    <source>
        <dbReference type="EMBL" id="ADN02234.1"/>
    </source>
</evidence>
<dbReference type="Gene3D" id="3.30.1330.60">
    <property type="entry name" value="OmpA-like domain"/>
    <property type="match status" value="1"/>
</dbReference>